<gene>
    <name evidence="3" type="ORF">ANE_LOCUS12538</name>
</gene>
<evidence type="ECO:0000259" key="2">
    <source>
        <dbReference type="Pfam" id="PF23287"/>
    </source>
</evidence>
<proteinExistence type="predicted"/>
<sequence>MGSQTPMHPSRTPLHPYMTPMRDFGAIPIHDGMRTRLHDRAWNPYTPMTLSRWKSGIMGNKSTGNREALTCEHMKHLHLDHDGIVVLIVVITVFLGHQYTVVRSIFMRNQCFDAKLISLDGSDGIVKLDDSLDVKILDLAGYISQVSSCVILCS</sequence>
<dbReference type="EMBL" id="CABITT030000004">
    <property type="protein sequence ID" value="VVB02094.1"/>
    <property type="molecule type" value="Genomic_DNA"/>
</dbReference>
<dbReference type="Pfam" id="PF23287">
    <property type="entry name" value="KOW7_SPT5"/>
    <property type="match status" value="1"/>
</dbReference>
<evidence type="ECO:0000313" key="3">
    <source>
        <dbReference type="EMBL" id="VVB02094.1"/>
    </source>
</evidence>
<dbReference type="AlphaFoldDB" id="A0A565BMJ5"/>
<organism evidence="3 4">
    <name type="scientific">Arabis nemorensis</name>
    <dbReference type="NCBI Taxonomy" id="586526"/>
    <lineage>
        <taxon>Eukaryota</taxon>
        <taxon>Viridiplantae</taxon>
        <taxon>Streptophyta</taxon>
        <taxon>Embryophyta</taxon>
        <taxon>Tracheophyta</taxon>
        <taxon>Spermatophyta</taxon>
        <taxon>Magnoliopsida</taxon>
        <taxon>eudicotyledons</taxon>
        <taxon>Gunneridae</taxon>
        <taxon>Pentapetalae</taxon>
        <taxon>rosids</taxon>
        <taxon>malvids</taxon>
        <taxon>Brassicales</taxon>
        <taxon>Brassicaceae</taxon>
        <taxon>Arabideae</taxon>
        <taxon>Arabis</taxon>
    </lineage>
</organism>
<name>A0A565BMJ5_9BRAS</name>
<keyword evidence="1" id="KW-0812">Transmembrane</keyword>
<accession>A0A565BMJ5</accession>
<dbReference type="OrthoDB" id="28901at2759"/>
<keyword evidence="1" id="KW-0472">Membrane</keyword>
<feature type="domain" description="Spt5 KOW" evidence="2">
    <location>
        <begin position="114"/>
        <end position="139"/>
    </location>
</feature>
<keyword evidence="1" id="KW-1133">Transmembrane helix</keyword>
<evidence type="ECO:0000256" key="1">
    <source>
        <dbReference type="SAM" id="Phobius"/>
    </source>
</evidence>
<evidence type="ECO:0000313" key="4">
    <source>
        <dbReference type="Proteomes" id="UP000489600"/>
    </source>
</evidence>
<dbReference type="Proteomes" id="UP000489600">
    <property type="component" value="Unassembled WGS sequence"/>
</dbReference>
<dbReference type="InterPro" id="IPR057934">
    <property type="entry name" value="KOW_Spt5_7"/>
</dbReference>
<protein>
    <recommendedName>
        <fullName evidence="2">Spt5 KOW domain-containing protein</fullName>
    </recommendedName>
</protein>
<comment type="caution">
    <text evidence="3">The sequence shown here is derived from an EMBL/GenBank/DDBJ whole genome shotgun (WGS) entry which is preliminary data.</text>
</comment>
<reference evidence="3" key="1">
    <citation type="submission" date="2019-07" db="EMBL/GenBank/DDBJ databases">
        <authorList>
            <person name="Dittberner H."/>
        </authorList>
    </citation>
    <scope>NUCLEOTIDE SEQUENCE [LARGE SCALE GENOMIC DNA]</scope>
</reference>
<keyword evidence="4" id="KW-1185">Reference proteome</keyword>
<feature type="transmembrane region" description="Helical" evidence="1">
    <location>
        <begin position="83"/>
        <end position="102"/>
    </location>
</feature>